<dbReference type="AlphaFoldDB" id="H8YYI8"/>
<evidence type="ECO:0000256" key="3">
    <source>
        <dbReference type="ARBA" id="ARBA00022692"/>
    </source>
</evidence>
<dbReference type="PANTHER" id="PTHR13416:SF2">
    <property type="entry name" value="TRANSMEMBRANE PROTEIN 43"/>
    <property type="match status" value="1"/>
</dbReference>
<dbReference type="PANTHER" id="PTHR13416">
    <property type="match status" value="1"/>
</dbReference>
<feature type="transmembrane region" description="Helical" evidence="7">
    <location>
        <begin position="258"/>
        <end position="284"/>
    </location>
</feature>
<keyword evidence="4" id="KW-0256">Endoplasmic reticulum</keyword>
<dbReference type="OrthoDB" id="233521at2"/>
<evidence type="ECO:0000256" key="7">
    <source>
        <dbReference type="SAM" id="Phobius"/>
    </source>
</evidence>
<evidence type="ECO:0000313" key="8">
    <source>
        <dbReference type="EMBL" id="EIC23514.1"/>
    </source>
</evidence>
<keyword evidence="9" id="KW-1185">Reference proteome</keyword>
<dbReference type="EMBL" id="JH603168">
    <property type="protein sequence ID" value="EIC23514.1"/>
    <property type="molecule type" value="Genomic_DNA"/>
</dbReference>
<protein>
    <submittedName>
        <fullName evidence="8">Ca2+/Na+ antiporter</fullName>
    </submittedName>
</protein>
<keyword evidence="5 7" id="KW-1133">Transmembrane helix</keyword>
<dbReference type="SUPFAM" id="SSF158682">
    <property type="entry name" value="TerB-like"/>
    <property type="match status" value="1"/>
</dbReference>
<dbReference type="CDD" id="cd07177">
    <property type="entry name" value="terB_like"/>
    <property type="match status" value="1"/>
</dbReference>
<keyword evidence="3 7" id="KW-0812">Transmembrane</keyword>
<accession>H8YYI8</accession>
<evidence type="ECO:0000256" key="4">
    <source>
        <dbReference type="ARBA" id="ARBA00022824"/>
    </source>
</evidence>
<dbReference type="Gene3D" id="1.10.3680.10">
    <property type="entry name" value="TerB-like"/>
    <property type="match status" value="1"/>
</dbReference>
<reference evidence="8 9" key="2">
    <citation type="submission" date="2011-11" db="EMBL/GenBank/DDBJ databases">
        <authorList>
            <consortium name="US DOE Joint Genome Institute"/>
            <person name="Lucas S."/>
            <person name="Han J."/>
            <person name="Lapidus A."/>
            <person name="Cheng J.-F."/>
            <person name="Goodwin L."/>
            <person name="Pitluck S."/>
            <person name="Peters L."/>
            <person name="Ovchinnikova G."/>
            <person name="Zhang X."/>
            <person name="Detter J.C."/>
            <person name="Han C."/>
            <person name="Tapia R."/>
            <person name="Land M."/>
            <person name="Hauser L."/>
            <person name="Kyrpides N."/>
            <person name="Ivanova N."/>
            <person name="Pagani I."/>
            <person name="Vogl K."/>
            <person name="Liu Z."/>
            <person name="Overmann J."/>
            <person name="Frigaard N.-U."/>
            <person name="Bryant D."/>
            <person name="Woyke T."/>
        </authorList>
    </citation>
    <scope>NUCLEOTIDE SEQUENCE [LARGE SCALE GENOMIC DNA]</scope>
    <source>
        <strain evidence="8 9">970</strain>
    </source>
</reference>
<evidence type="ECO:0000313" key="9">
    <source>
        <dbReference type="Proteomes" id="UP000002964"/>
    </source>
</evidence>
<name>H8YYI8_9GAMM</name>
<dbReference type="HOGENOM" id="CLU_561326_0_0_6"/>
<dbReference type="GO" id="GO:0006629">
    <property type="term" value="P:lipid metabolic process"/>
    <property type="evidence" value="ECO:0007669"/>
    <property type="project" value="TreeGrafter"/>
</dbReference>
<keyword evidence="6 7" id="KW-0472">Membrane</keyword>
<dbReference type="Proteomes" id="UP000002964">
    <property type="component" value="Unassembled WGS sequence"/>
</dbReference>
<feature type="transmembrane region" description="Helical" evidence="7">
    <location>
        <begin position="9"/>
        <end position="27"/>
    </location>
</feature>
<evidence type="ECO:0000256" key="1">
    <source>
        <dbReference type="ARBA" id="ARBA00004127"/>
    </source>
</evidence>
<feature type="transmembrane region" description="Helical" evidence="7">
    <location>
        <begin position="323"/>
        <end position="339"/>
    </location>
</feature>
<evidence type="ECO:0000256" key="5">
    <source>
        <dbReference type="ARBA" id="ARBA00022989"/>
    </source>
</evidence>
<comment type="subcellular location">
    <subcellularLocation>
        <location evidence="1">Endomembrane system</location>
        <topology evidence="1">Multi-pass membrane protein</topology>
    </subcellularLocation>
    <subcellularLocation>
        <location evidence="2">Endoplasmic reticulum membrane</location>
    </subcellularLocation>
</comment>
<gene>
    <name evidence="8" type="ORF">Thi970DRAFT_01185</name>
</gene>
<proteinExistence type="predicted"/>
<feature type="transmembrane region" description="Helical" evidence="7">
    <location>
        <begin position="296"/>
        <end position="317"/>
    </location>
</feature>
<dbReference type="InterPro" id="IPR012430">
    <property type="entry name" value="TMEM43_fam"/>
</dbReference>
<dbReference type="GO" id="GO:0012505">
    <property type="term" value="C:endomembrane system"/>
    <property type="evidence" value="ECO:0007669"/>
    <property type="project" value="UniProtKB-SubCell"/>
</dbReference>
<reference evidence="9" key="1">
    <citation type="submission" date="2011-06" db="EMBL/GenBank/DDBJ databases">
        <authorList>
            <consortium name="US DOE Joint Genome Institute (JGI-PGF)"/>
            <person name="Lucas S."/>
            <person name="Han J."/>
            <person name="Lapidus A."/>
            <person name="Cheng J.-F."/>
            <person name="Goodwin L."/>
            <person name="Pitluck S."/>
            <person name="Peters L."/>
            <person name="Land M.L."/>
            <person name="Hauser L."/>
            <person name="Vogl K."/>
            <person name="Liu Z."/>
            <person name="Overmann J."/>
            <person name="Frigaard N.-U."/>
            <person name="Bryant D.A."/>
            <person name="Woyke T.J."/>
        </authorList>
    </citation>
    <scope>NUCLEOTIDE SEQUENCE [LARGE SCALE GENOMIC DNA]</scope>
    <source>
        <strain evidence="9">970</strain>
    </source>
</reference>
<dbReference type="GO" id="GO:0071763">
    <property type="term" value="P:nuclear membrane organization"/>
    <property type="evidence" value="ECO:0007669"/>
    <property type="project" value="TreeGrafter"/>
</dbReference>
<dbReference type="Pfam" id="PF07787">
    <property type="entry name" value="TMEM43"/>
    <property type="match status" value="1"/>
</dbReference>
<dbReference type="RefSeq" id="WP_009147597.1">
    <property type="nucleotide sequence ID" value="NZ_CP121471.1"/>
</dbReference>
<organism evidence="8 9">
    <name type="scientific">Thiorhodovibrio frisius</name>
    <dbReference type="NCBI Taxonomy" id="631362"/>
    <lineage>
        <taxon>Bacteria</taxon>
        <taxon>Pseudomonadati</taxon>
        <taxon>Pseudomonadota</taxon>
        <taxon>Gammaproteobacteria</taxon>
        <taxon>Chromatiales</taxon>
        <taxon>Chromatiaceae</taxon>
        <taxon>Thiorhodovibrio</taxon>
    </lineage>
</organism>
<dbReference type="STRING" id="631362.Thi970DRAFT_01185"/>
<dbReference type="InterPro" id="IPR029024">
    <property type="entry name" value="TerB-like"/>
</dbReference>
<evidence type="ECO:0000256" key="6">
    <source>
        <dbReference type="ARBA" id="ARBA00023136"/>
    </source>
</evidence>
<sequence length="486" mass="53791">MATDKKNRWAGLLLGPAIVFIGLGAIWKNETRFDYHQAAQQTQSVQSPRDLVSEQRFSYTGNMDQGLVMDGDYVETFTGYLMVRRSAEIYAWDKDTDSDDHVTWTRRWMSSVESNSRNQGIRQQLSSRTFTLAQYDLGDLAINGARIEFVDKTVEISPQDLQVTHSALQDQGGYLYLSKGQSDNLGDERVRYTGIPVPATATYFGKAAAGRGVADTSQARTGMINDLIQDSGILHHLVAGERETALATMAAHISRLKWIVRGLASVAVILGFNIFFSTILGVLYSVPVIGNIARSGAFVLSLVLGIPLILITMLGGFFLANPLVPAVLAALLIVGIIALRQRKKQTRKAVYQDLQTQYGPQLETLDMTELEFIELAKLVFADGQFDPKEEKFLRDWSRKQGWNDAHFATMLAKAKDMGSAGPPSRIASEEHLKTLIRLALADGNLSREELKSIEHAGKRLGYDQKRIARLTQQVLQLATTKAAHTA</sequence>
<evidence type="ECO:0000256" key="2">
    <source>
        <dbReference type="ARBA" id="ARBA00004586"/>
    </source>
</evidence>